<dbReference type="Pfam" id="PF13564">
    <property type="entry name" value="DoxX_2"/>
    <property type="match status" value="1"/>
</dbReference>
<evidence type="ECO:0000256" key="3">
    <source>
        <dbReference type="ARBA" id="ARBA00022989"/>
    </source>
</evidence>
<evidence type="ECO:0000256" key="2">
    <source>
        <dbReference type="ARBA" id="ARBA00022692"/>
    </source>
</evidence>
<keyword evidence="2 5" id="KW-0812">Transmembrane</keyword>
<dbReference type="EMBL" id="PYGB01000014">
    <property type="protein sequence ID" value="PSK81846.1"/>
    <property type="molecule type" value="Genomic_DNA"/>
</dbReference>
<gene>
    <name evidence="6" type="ORF">CLV79_11464</name>
    <name evidence="7" type="ORF">LOS8367_01608</name>
</gene>
<dbReference type="OrthoDB" id="5879006at2"/>
<dbReference type="AlphaFoldDB" id="A0A1X6Z3M7"/>
<evidence type="ECO:0000256" key="4">
    <source>
        <dbReference type="ARBA" id="ARBA00023136"/>
    </source>
</evidence>
<feature type="transmembrane region" description="Helical" evidence="5">
    <location>
        <begin position="44"/>
        <end position="60"/>
    </location>
</feature>
<keyword evidence="4 5" id="KW-0472">Membrane</keyword>
<feature type="transmembrane region" description="Helical" evidence="5">
    <location>
        <begin position="69"/>
        <end position="88"/>
    </location>
</feature>
<evidence type="ECO:0000256" key="5">
    <source>
        <dbReference type="SAM" id="Phobius"/>
    </source>
</evidence>
<comment type="subcellular location">
    <subcellularLocation>
        <location evidence="1">Membrane</location>
        <topology evidence="1">Multi-pass membrane protein</topology>
    </subcellularLocation>
</comment>
<sequence length="129" mass="13944">MIVIIALLSAFFLFAGSIKLFGWQKFIFETRFAMFVKYGLNRRIMALVGLVELFGAVAIWDRSSWLGPLGALALLGTSLGAIVCHLVWDTWKEGVPAMVTATLSAILLWSGHGALLAAFGRTRAGATPT</sequence>
<proteinExistence type="predicted"/>
<reference evidence="7 8" key="1">
    <citation type="submission" date="2017-03" db="EMBL/GenBank/DDBJ databases">
        <authorList>
            <person name="Afonso C.L."/>
            <person name="Miller P.J."/>
            <person name="Scott M.A."/>
            <person name="Spackman E."/>
            <person name="Goraichik I."/>
            <person name="Dimitrov K.M."/>
            <person name="Suarez D.L."/>
            <person name="Swayne D.E."/>
        </authorList>
    </citation>
    <scope>NUCLEOTIDE SEQUENCE [LARGE SCALE GENOMIC DNA]</scope>
    <source>
        <strain evidence="7 8">CECT 8367</strain>
    </source>
</reference>
<keyword evidence="9" id="KW-1185">Reference proteome</keyword>
<evidence type="ECO:0000256" key="1">
    <source>
        <dbReference type="ARBA" id="ARBA00004141"/>
    </source>
</evidence>
<dbReference type="InterPro" id="IPR032808">
    <property type="entry name" value="DoxX"/>
</dbReference>
<protein>
    <submittedName>
        <fullName evidence="6">DoxX-like protein</fullName>
    </submittedName>
</protein>
<keyword evidence="3 5" id="KW-1133">Transmembrane helix</keyword>
<name>A0A1X6Z3M7_9RHOB</name>
<feature type="transmembrane region" description="Helical" evidence="5">
    <location>
        <begin position="94"/>
        <end position="119"/>
    </location>
</feature>
<evidence type="ECO:0000313" key="7">
    <source>
        <dbReference type="EMBL" id="SLN39794.1"/>
    </source>
</evidence>
<evidence type="ECO:0000313" key="9">
    <source>
        <dbReference type="Proteomes" id="UP000240624"/>
    </source>
</evidence>
<dbReference type="RefSeq" id="WP_085895969.1">
    <property type="nucleotide sequence ID" value="NZ_FWFY01000004.1"/>
</dbReference>
<accession>A0A1X6Z3M7</accession>
<dbReference type="EMBL" id="FWFY01000004">
    <property type="protein sequence ID" value="SLN39794.1"/>
    <property type="molecule type" value="Genomic_DNA"/>
</dbReference>
<evidence type="ECO:0000313" key="6">
    <source>
        <dbReference type="EMBL" id="PSK81846.1"/>
    </source>
</evidence>
<dbReference type="Proteomes" id="UP000240624">
    <property type="component" value="Unassembled WGS sequence"/>
</dbReference>
<reference evidence="6 9" key="2">
    <citation type="submission" date="2018-03" db="EMBL/GenBank/DDBJ databases">
        <title>Genomic Encyclopedia of Archaeal and Bacterial Type Strains, Phase II (KMG-II): from individual species to whole genera.</title>
        <authorList>
            <person name="Goeker M."/>
        </authorList>
    </citation>
    <scope>NUCLEOTIDE SEQUENCE [LARGE SCALE GENOMIC DNA]</scope>
    <source>
        <strain evidence="6 9">DSM 29956</strain>
    </source>
</reference>
<organism evidence="7 8">
    <name type="scientific">Limimaricola soesokkakensis</name>
    <dbReference type="NCBI Taxonomy" id="1343159"/>
    <lineage>
        <taxon>Bacteria</taxon>
        <taxon>Pseudomonadati</taxon>
        <taxon>Pseudomonadota</taxon>
        <taxon>Alphaproteobacteria</taxon>
        <taxon>Rhodobacterales</taxon>
        <taxon>Paracoccaceae</taxon>
        <taxon>Limimaricola</taxon>
    </lineage>
</organism>
<evidence type="ECO:0000313" key="8">
    <source>
        <dbReference type="Proteomes" id="UP000193495"/>
    </source>
</evidence>
<dbReference type="Proteomes" id="UP000193495">
    <property type="component" value="Unassembled WGS sequence"/>
</dbReference>
<dbReference type="GO" id="GO:0016020">
    <property type="term" value="C:membrane"/>
    <property type="evidence" value="ECO:0007669"/>
    <property type="project" value="UniProtKB-SubCell"/>
</dbReference>